<feature type="domain" description="DUF6801" evidence="2">
    <location>
        <begin position="44"/>
        <end position="197"/>
    </location>
</feature>
<protein>
    <submittedName>
        <fullName evidence="3">Putative secreted protein</fullName>
    </submittedName>
</protein>
<dbReference type="eggNOG" id="ENOG5032YHI">
    <property type="taxonomic scope" value="Bacteria"/>
</dbReference>
<proteinExistence type="predicted"/>
<name>W5WBK5_9PSEU</name>
<dbReference type="STRING" id="1449976.KALB_2240"/>
<dbReference type="Proteomes" id="UP000019225">
    <property type="component" value="Chromosome"/>
</dbReference>
<feature type="region of interest" description="Disordered" evidence="1">
    <location>
        <begin position="194"/>
        <end position="341"/>
    </location>
</feature>
<evidence type="ECO:0000259" key="2">
    <source>
        <dbReference type="Pfam" id="PF20611"/>
    </source>
</evidence>
<keyword evidence="4" id="KW-1185">Reference proteome</keyword>
<dbReference type="InterPro" id="IPR046542">
    <property type="entry name" value="DUF6801"/>
</dbReference>
<feature type="compositionally biased region" description="Low complexity" evidence="1">
    <location>
        <begin position="206"/>
        <end position="339"/>
    </location>
</feature>
<dbReference type="InterPro" id="IPR006311">
    <property type="entry name" value="TAT_signal"/>
</dbReference>
<dbReference type="Pfam" id="PF20611">
    <property type="entry name" value="DUF6801"/>
    <property type="match status" value="1"/>
</dbReference>
<dbReference type="PRINTS" id="PR01217">
    <property type="entry name" value="PRICHEXTENSN"/>
</dbReference>
<organism evidence="3 4">
    <name type="scientific">Kutzneria albida DSM 43870</name>
    <dbReference type="NCBI Taxonomy" id="1449976"/>
    <lineage>
        <taxon>Bacteria</taxon>
        <taxon>Bacillati</taxon>
        <taxon>Actinomycetota</taxon>
        <taxon>Actinomycetes</taxon>
        <taxon>Pseudonocardiales</taxon>
        <taxon>Pseudonocardiaceae</taxon>
        <taxon>Kutzneria</taxon>
    </lineage>
</organism>
<accession>W5WBK5</accession>
<gene>
    <name evidence="3" type="ORF">KALB_2240</name>
</gene>
<sequence>MTHRRLSRRLVAGVAAASTATLVVAGLVIGSGTSSAVPIKLNLTYSCTFPLIGVQPIKVEINTDIPDTIAVGTPAPAFTIKAISTVPATATQGLTLVGATTIEGTADASSTVAAPEATLPVSVPTTIPQTAVPASGEFTIVASGQTPSLTFSKAGQAVITVGDLLLHLEPKKADGTDTGLGKFDSACKQDPGQNNTLTTITITDAPPTTTTTTTPPVTTTTTTTPPVTTTTTTPPVTTTTTTPPVTTTTTTPPVTTTTTTTPPVTTTTTTPPVTTTTTTPPVTTTTTPPVTTTTTTPPVTTTTPPVTTTTTTPPVTTTTTTPPVTTTTTTPPVTTTTTTPGGGTINYGYGLKGSSVIRNLNGTVPLSGGIDASLELATGKFSADLSLNPTHARFSLFGFLPVSTDIAFSSAGRTTGSLSGGKLISHSKLTIKLPRVTLFGIPISSSPNCRTSSPSDIDLSSDSGFDPLRGGKLSGTYGIAPLTGCGLFTGFISAFTTGGGNTIDVTLSAKK</sequence>
<evidence type="ECO:0000313" key="4">
    <source>
        <dbReference type="Proteomes" id="UP000019225"/>
    </source>
</evidence>
<dbReference type="PATRIC" id="fig|1449976.3.peg.2236"/>
<reference evidence="3 4" key="1">
    <citation type="journal article" date="2014" name="BMC Genomics">
        <title>Complete genome sequence of producer of the glycopeptide antibiotic Aculeximycin Kutzneria albida DSM 43870T, a representative of minor genus of Pseudonocardiaceae.</title>
        <authorList>
            <person name="Rebets Y."/>
            <person name="Tokovenko B."/>
            <person name="Lushchyk I."/>
            <person name="Ruckert C."/>
            <person name="Zaburannyi N."/>
            <person name="Bechthold A."/>
            <person name="Kalinowski J."/>
            <person name="Luzhetskyy A."/>
        </authorList>
    </citation>
    <scope>NUCLEOTIDE SEQUENCE [LARGE SCALE GENOMIC DNA]</scope>
    <source>
        <strain evidence="3">DSM 43870</strain>
    </source>
</reference>
<dbReference type="KEGG" id="kal:KALB_2240"/>
<dbReference type="HOGENOM" id="CLU_032717_0_0_11"/>
<dbReference type="AlphaFoldDB" id="W5WBK5"/>
<dbReference type="EMBL" id="CP007155">
    <property type="protein sequence ID" value="AHH95609.1"/>
    <property type="molecule type" value="Genomic_DNA"/>
</dbReference>
<evidence type="ECO:0000313" key="3">
    <source>
        <dbReference type="EMBL" id="AHH95609.1"/>
    </source>
</evidence>
<dbReference type="PROSITE" id="PS51318">
    <property type="entry name" value="TAT"/>
    <property type="match status" value="1"/>
</dbReference>
<evidence type="ECO:0000256" key="1">
    <source>
        <dbReference type="SAM" id="MobiDB-lite"/>
    </source>
</evidence>